<dbReference type="OrthoDB" id="4305403at2"/>
<sequence length="217" mass="24018">MAITMNLAPLPDHNGVTDPLWQTLYANYAHVITPLRQRGWVTDVELCGGAYFIRVTLGDGTELHIGSADALPTDPRRVDEWLVTRQPENEDNNGPITVLYDSTPEGAHRHHGGHVRPMLERVTRLQAAPAVDEEYQLVTTEIGPTGSRTEHGPREPLTAATTRFTTRAEELSALLWSPVWSPTWSPASEPKPQPTQLLTVWALGPEITVLQIASARR</sequence>
<gene>
    <name evidence="1" type="ORF">FB465_1944</name>
</gene>
<accession>A0A561EN04</accession>
<keyword evidence="2" id="KW-1185">Reference proteome</keyword>
<evidence type="ECO:0000313" key="2">
    <source>
        <dbReference type="Proteomes" id="UP000318416"/>
    </source>
</evidence>
<evidence type="ECO:0000313" key="1">
    <source>
        <dbReference type="EMBL" id="TWE16949.1"/>
    </source>
</evidence>
<dbReference type="AlphaFoldDB" id="A0A561EN04"/>
<organism evidence="1 2">
    <name type="scientific">Kitasatospora atroaurantiaca</name>
    <dbReference type="NCBI Taxonomy" id="285545"/>
    <lineage>
        <taxon>Bacteria</taxon>
        <taxon>Bacillati</taxon>
        <taxon>Actinomycetota</taxon>
        <taxon>Actinomycetes</taxon>
        <taxon>Kitasatosporales</taxon>
        <taxon>Streptomycetaceae</taxon>
        <taxon>Kitasatospora</taxon>
    </lineage>
</organism>
<name>A0A561EN04_9ACTN</name>
<proteinExistence type="predicted"/>
<comment type="caution">
    <text evidence="1">The sequence shown here is derived from an EMBL/GenBank/DDBJ whole genome shotgun (WGS) entry which is preliminary data.</text>
</comment>
<dbReference type="EMBL" id="VIVR01000001">
    <property type="protein sequence ID" value="TWE16949.1"/>
    <property type="molecule type" value="Genomic_DNA"/>
</dbReference>
<protein>
    <submittedName>
        <fullName evidence="1">Uncharacterized protein</fullName>
    </submittedName>
</protein>
<dbReference type="Proteomes" id="UP000318416">
    <property type="component" value="Unassembled WGS sequence"/>
</dbReference>
<dbReference type="RefSeq" id="WP_145789423.1">
    <property type="nucleotide sequence ID" value="NZ_BAAABR010000054.1"/>
</dbReference>
<reference evidence="1 2" key="1">
    <citation type="submission" date="2019-06" db="EMBL/GenBank/DDBJ databases">
        <title>Sequencing the genomes of 1000 actinobacteria strains.</title>
        <authorList>
            <person name="Klenk H.-P."/>
        </authorList>
    </citation>
    <scope>NUCLEOTIDE SEQUENCE [LARGE SCALE GENOMIC DNA]</scope>
    <source>
        <strain evidence="1 2">DSM 41649</strain>
    </source>
</reference>